<accession>A0A8J6F9T9</accession>
<evidence type="ECO:0000256" key="2">
    <source>
        <dbReference type="ARBA" id="ARBA00022490"/>
    </source>
</evidence>
<feature type="region of interest" description="Disordered" evidence="5">
    <location>
        <begin position="1"/>
        <end position="37"/>
    </location>
</feature>
<feature type="coiled-coil region" evidence="4">
    <location>
        <begin position="1035"/>
        <end position="1094"/>
    </location>
</feature>
<evidence type="ECO:0000313" key="6">
    <source>
        <dbReference type="EMBL" id="KAG9483145.1"/>
    </source>
</evidence>
<proteinExistence type="predicted"/>
<feature type="non-terminal residue" evidence="6">
    <location>
        <position position="1117"/>
    </location>
</feature>
<evidence type="ECO:0000256" key="5">
    <source>
        <dbReference type="SAM" id="MobiDB-lite"/>
    </source>
</evidence>
<gene>
    <name evidence="6" type="ORF">GDO78_009215</name>
</gene>
<sequence length="1117" mass="129951">DSGSDHSPSRAPLGLTLEDLEQPSHSAPQESASKQRNTMFLSAADSIRTGRDKAGSLRSADQEKKELRNKLLTLQEQNAALVSQNRSLRDRIESVQLELTKCKAHISAFGSRPSRITEFQHQIASLEAESEAQERALRIAEEKLAENHHKMSEKEHVLQEFREELKQMKMELYESNKLCKRAEKQRNEALLHAEELTRAFQQYKKNVAEKLEKVKIGDQINTNLQDCEKQKAELLEKCKNLENELATTREHLRNVMSEQADEKEKQKSVEMKNLELISLLTQSNQRALRLERDLENKENDLKDNMTLLHENKVLKERLAEVVNQNQLKHCGSENNVLENINKLDPDDSRSLIRELRAELSKKEAENQELQAKVFSAISSQTLDTEPVKLTLQQSEMEKCQHLESVSRQLQEDNDKLTDTVKELKRKLGKAQAETANTKLSMTRRTSQFQLIQDELLEKASKTTKLEQEMTKKSLQIASLQKLLEEKTETYSFAAAANTKLEEEVMDCKAQIRHLEENFTKEHREVLQAFEKSKNIHLDQQNELLKQIEHLNCQLEMKNLEVADQEYTINKLQEDTASKRLQLESLDDMLVEARKVVERERKDAADRMNILENQLQTEAVKVKQLESLLAGCKEELGLYLQQMEENRESFENQSKKKSEEIHCFQKELKLRTQRLQETNEENVRLQQTLQQQQQMLQQATARIGDLEDTQAELEGQISKLEFELEKQRSSSEVDVKAAEEKLQVANKELACKVHQADELSDTVSQMKAELDLCKEKLSQAEIQLMAATADGESRSDKLSQLELMLQSTQIDLSDKTQLVALLQERVAIAENDLIKKGEMELELQHTHKELQSNARLVEELQETLTKTHLLVEEKEGTIQTFREELRTCKAEMEERDHELLDLDQVLKDRNWELKQRAAQLTQLDMTIREHKEELQQKIIQLESSLKKSDLETKEHIKQISALDEKLQEVRNRLHEKDFELLQKDQHITRLQKESEKKQQTITEMEQTSREQQNCISEQHQKGKDLGQQVRLERERMQSCHLELKETRQQLAEAQKESDRLTHKLEEMDLLSREERQRLKRDLYDAQDTIANLKTELEARNEVIKATNEVLILKVNYIY</sequence>
<dbReference type="OrthoDB" id="2160759at2759"/>
<dbReference type="AlphaFoldDB" id="A0A8J6F9T9"/>
<comment type="caution">
    <text evidence="6">The sequence shown here is derived from an EMBL/GenBank/DDBJ whole genome shotgun (WGS) entry which is preliminary data.</text>
</comment>
<evidence type="ECO:0000256" key="1">
    <source>
        <dbReference type="ARBA" id="ARBA00004496"/>
    </source>
</evidence>
<reference evidence="6" key="1">
    <citation type="thesis" date="2020" institute="ProQuest LLC" country="789 East Eisenhower Parkway, Ann Arbor, MI, USA">
        <title>Comparative Genomics and Chromosome Evolution.</title>
        <authorList>
            <person name="Mudd A.B."/>
        </authorList>
    </citation>
    <scope>NUCLEOTIDE SEQUENCE</scope>
    <source>
        <strain evidence="6">HN-11 Male</strain>
        <tissue evidence="6">Kidney and liver</tissue>
    </source>
</reference>
<feature type="compositionally biased region" description="Polar residues" evidence="5">
    <location>
        <begin position="998"/>
        <end position="1016"/>
    </location>
</feature>
<dbReference type="GO" id="GO:0005737">
    <property type="term" value="C:cytoplasm"/>
    <property type="evidence" value="ECO:0007669"/>
    <property type="project" value="UniProtKB-SubCell"/>
</dbReference>
<protein>
    <recommendedName>
        <fullName evidence="8">Coiled-coil domain containing 18</fullName>
    </recommendedName>
</protein>
<feature type="region of interest" description="Disordered" evidence="5">
    <location>
        <begin position="990"/>
        <end position="1024"/>
    </location>
</feature>
<feature type="coiled-coil region" evidence="4">
    <location>
        <begin position="483"/>
        <end position="789"/>
    </location>
</feature>
<evidence type="ECO:0008006" key="8">
    <source>
        <dbReference type="Google" id="ProtNLM"/>
    </source>
</evidence>
<keyword evidence="3 4" id="KW-0175">Coiled coil</keyword>
<name>A0A8J6F9T9_ELECQ</name>
<feature type="compositionally biased region" description="Polar residues" evidence="5">
    <location>
        <begin position="23"/>
        <end position="37"/>
    </location>
</feature>
<keyword evidence="2" id="KW-0963">Cytoplasm</keyword>
<comment type="subcellular location">
    <subcellularLocation>
        <location evidence="1">Cytoplasm</location>
    </subcellularLocation>
</comment>
<organism evidence="6 7">
    <name type="scientific">Eleutherodactylus coqui</name>
    <name type="common">Puerto Rican coqui</name>
    <dbReference type="NCBI Taxonomy" id="57060"/>
    <lineage>
        <taxon>Eukaryota</taxon>
        <taxon>Metazoa</taxon>
        <taxon>Chordata</taxon>
        <taxon>Craniata</taxon>
        <taxon>Vertebrata</taxon>
        <taxon>Euteleostomi</taxon>
        <taxon>Amphibia</taxon>
        <taxon>Batrachia</taxon>
        <taxon>Anura</taxon>
        <taxon>Neobatrachia</taxon>
        <taxon>Hyloidea</taxon>
        <taxon>Eleutherodactylidae</taxon>
        <taxon>Eleutherodactylinae</taxon>
        <taxon>Eleutherodactylus</taxon>
        <taxon>Eleutherodactylus</taxon>
    </lineage>
</organism>
<dbReference type="PANTHER" id="PTHR18875:SF8">
    <property type="entry name" value="COILED-COIL DOMAIN-CONTAINING PROTEIN 18"/>
    <property type="match status" value="1"/>
</dbReference>
<feature type="coiled-coil region" evidence="4">
    <location>
        <begin position="399"/>
        <end position="433"/>
    </location>
</feature>
<evidence type="ECO:0000256" key="3">
    <source>
        <dbReference type="ARBA" id="ARBA00023054"/>
    </source>
</evidence>
<evidence type="ECO:0000313" key="7">
    <source>
        <dbReference type="Proteomes" id="UP000770717"/>
    </source>
</evidence>
<dbReference type="PANTHER" id="PTHR18875">
    <property type="entry name" value="SARCOMA ANTIGEN NY-SAR-24/CYTOSKELETAL PROTEIN SOJO"/>
    <property type="match status" value="1"/>
</dbReference>
<keyword evidence="7" id="KW-1185">Reference proteome</keyword>
<evidence type="ECO:0000256" key="4">
    <source>
        <dbReference type="SAM" id="Coils"/>
    </source>
</evidence>
<feature type="coiled-coil region" evidence="4">
    <location>
        <begin position="57"/>
        <end position="311"/>
    </location>
</feature>
<dbReference type="EMBL" id="WNTK01000005">
    <property type="protein sequence ID" value="KAG9483145.1"/>
    <property type="molecule type" value="Genomic_DNA"/>
</dbReference>
<dbReference type="Proteomes" id="UP000770717">
    <property type="component" value="Unassembled WGS sequence"/>
</dbReference>